<evidence type="ECO:0000256" key="7">
    <source>
        <dbReference type="ARBA" id="ARBA00022695"/>
    </source>
</evidence>
<feature type="compositionally biased region" description="Acidic residues" evidence="12">
    <location>
        <begin position="391"/>
        <end position="400"/>
    </location>
</feature>
<dbReference type="PROSITE" id="PS51163">
    <property type="entry name" value="YRDC"/>
    <property type="match status" value="1"/>
</dbReference>
<organism evidence="14 15">
    <name type="scientific">Actinomadura madurae</name>
    <dbReference type="NCBI Taxonomy" id="1993"/>
    <lineage>
        <taxon>Bacteria</taxon>
        <taxon>Bacillati</taxon>
        <taxon>Actinomycetota</taxon>
        <taxon>Actinomycetes</taxon>
        <taxon>Streptosporangiales</taxon>
        <taxon>Thermomonosporaceae</taxon>
        <taxon>Actinomadura</taxon>
    </lineage>
</organism>
<dbReference type="GO" id="GO:0006450">
    <property type="term" value="P:regulation of translational fidelity"/>
    <property type="evidence" value="ECO:0007669"/>
    <property type="project" value="TreeGrafter"/>
</dbReference>
<dbReference type="InterPro" id="IPR006070">
    <property type="entry name" value="Sua5-like_dom"/>
</dbReference>
<evidence type="ECO:0000256" key="1">
    <source>
        <dbReference type="ARBA" id="ARBA00004496"/>
    </source>
</evidence>
<dbReference type="FunCoup" id="A0A1I5XDF8">
    <property type="interactions" value="178"/>
</dbReference>
<evidence type="ECO:0000256" key="12">
    <source>
        <dbReference type="SAM" id="MobiDB-lite"/>
    </source>
</evidence>
<keyword evidence="7" id="KW-0548">Nucleotidyltransferase</keyword>
<evidence type="ECO:0000256" key="5">
    <source>
        <dbReference type="ARBA" id="ARBA00022679"/>
    </source>
</evidence>
<accession>A0A1I5XDF8</accession>
<dbReference type="GO" id="GO:0003725">
    <property type="term" value="F:double-stranded RNA binding"/>
    <property type="evidence" value="ECO:0007669"/>
    <property type="project" value="InterPro"/>
</dbReference>
<evidence type="ECO:0000256" key="11">
    <source>
        <dbReference type="ARBA" id="ARBA00048366"/>
    </source>
</evidence>
<feature type="compositionally biased region" description="Low complexity" evidence="12">
    <location>
        <begin position="262"/>
        <end position="277"/>
    </location>
</feature>
<evidence type="ECO:0000256" key="4">
    <source>
        <dbReference type="ARBA" id="ARBA00022490"/>
    </source>
</evidence>
<keyword evidence="9" id="KW-0067">ATP-binding</keyword>
<dbReference type="PANTHER" id="PTHR17490:SF16">
    <property type="entry name" value="THREONYLCARBAMOYL-AMP SYNTHASE"/>
    <property type="match status" value="1"/>
</dbReference>
<dbReference type="Gene3D" id="3.90.870.10">
    <property type="entry name" value="DHBP synthase"/>
    <property type="match status" value="1"/>
</dbReference>
<dbReference type="eggNOG" id="COG0009">
    <property type="taxonomic scope" value="Bacteria"/>
</dbReference>
<keyword evidence="6" id="KW-0819">tRNA processing</keyword>
<dbReference type="SUPFAM" id="SSF55821">
    <property type="entry name" value="YrdC/RibB"/>
    <property type="match status" value="1"/>
</dbReference>
<dbReference type="AlphaFoldDB" id="A0A1I5XDF8"/>
<dbReference type="GO" id="GO:0000049">
    <property type="term" value="F:tRNA binding"/>
    <property type="evidence" value="ECO:0007669"/>
    <property type="project" value="TreeGrafter"/>
</dbReference>
<dbReference type="EC" id="2.7.7.87" evidence="3"/>
<evidence type="ECO:0000256" key="3">
    <source>
        <dbReference type="ARBA" id="ARBA00012584"/>
    </source>
</evidence>
<comment type="subcellular location">
    <subcellularLocation>
        <location evidence="1">Cytoplasm</location>
    </subcellularLocation>
</comment>
<keyword evidence="15" id="KW-1185">Reference proteome</keyword>
<dbReference type="Proteomes" id="UP000183413">
    <property type="component" value="Unassembled WGS sequence"/>
</dbReference>
<keyword evidence="8" id="KW-0547">Nucleotide-binding</keyword>
<dbReference type="InParanoid" id="A0A1I5XDF8"/>
<feature type="domain" description="YrdC-like" evidence="13">
    <location>
        <begin position="17"/>
        <end position="202"/>
    </location>
</feature>
<proteinExistence type="inferred from homology"/>
<protein>
    <recommendedName>
        <fullName evidence="10">L-threonylcarbamoyladenylate synthase</fullName>
        <ecNumber evidence="3">2.7.7.87</ecNumber>
    </recommendedName>
    <alternativeName>
        <fullName evidence="10">L-threonylcarbamoyladenylate synthase</fullName>
    </alternativeName>
</protein>
<dbReference type="PANTHER" id="PTHR17490">
    <property type="entry name" value="SUA5"/>
    <property type="match status" value="1"/>
</dbReference>
<evidence type="ECO:0000256" key="10">
    <source>
        <dbReference type="ARBA" id="ARBA00029774"/>
    </source>
</evidence>
<comment type="catalytic activity">
    <reaction evidence="11">
        <text>L-threonine + hydrogencarbonate + ATP = L-threonylcarbamoyladenylate + diphosphate + H2O</text>
        <dbReference type="Rhea" id="RHEA:36407"/>
        <dbReference type="ChEBI" id="CHEBI:15377"/>
        <dbReference type="ChEBI" id="CHEBI:17544"/>
        <dbReference type="ChEBI" id="CHEBI:30616"/>
        <dbReference type="ChEBI" id="CHEBI:33019"/>
        <dbReference type="ChEBI" id="CHEBI:57926"/>
        <dbReference type="ChEBI" id="CHEBI:73682"/>
        <dbReference type="EC" id="2.7.7.87"/>
    </reaction>
</comment>
<feature type="region of interest" description="Disordered" evidence="12">
    <location>
        <begin position="217"/>
        <end position="400"/>
    </location>
</feature>
<dbReference type="GO" id="GO:0005737">
    <property type="term" value="C:cytoplasm"/>
    <property type="evidence" value="ECO:0007669"/>
    <property type="project" value="UniProtKB-SubCell"/>
</dbReference>
<dbReference type="Pfam" id="PF01300">
    <property type="entry name" value="Sua5_yciO_yrdC"/>
    <property type="match status" value="1"/>
</dbReference>
<evidence type="ECO:0000256" key="9">
    <source>
        <dbReference type="ARBA" id="ARBA00022840"/>
    </source>
</evidence>
<evidence type="ECO:0000313" key="15">
    <source>
        <dbReference type="Proteomes" id="UP000183413"/>
    </source>
</evidence>
<sequence length="400" mass="41296">MAGVSRRYDCTEPMERTRGIAEAVSAVRRGELVVLPTDTVYGVGADAFVPPAVTALLDAKGRGREMPPPVLVGSVRAAAALVEDLGTYGQDLIDEFWPGALTLVCRANTNLMWDLGETKGTVAVRMPMHELAVELLKETGPLAVSSANLSGQPAARTADEAEKMLGDSVSVYLDGGTSGHADPSTIIDLTGPVPRLLRVGAIPADKIRSVVGVLLTDEDEQDEKTEPDEPAEQDVRGEAGEPADVSSAPREGGPSLSKREPAQAPDGAAEAPATGAERTGEADETSSATGPSLSKPAEQTPVEQTSAEQAAPAQSTPEQAAAEQTAPEQTAPEPSTSRQTPAEQSTPEQAAAEQAAAEQTAAAQTAAAQSTPAQSTPAQSTPAQSTREQAATEEPDPEKQ</sequence>
<name>A0A1I5XDF8_9ACTN</name>
<keyword evidence="4" id="KW-0963">Cytoplasm</keyword>
<gene>
    <name evidence="14" type="ORF">SAMN04489713_12672</name>
</gene>
<comment type="similarity">
    <text evidence="2">Belongs to the SUA5 family.</text>
</comment>
<dbReference type="EMBL" id="FOVH01000026">
    <property type="protein sequence ID" value="SFQ29677.1"/>
    <property type="molecule type" value="Genomic_DNA"/>
</dbReference>
<dbReference type="STRING" id="1993.SAMN04489713_12672"/>
<feature type="compositionally biased region" description="Low complexity" evidence="12">
    <location>
        <begin position="341"/>
        <end position="386"/>
    </location>
</feature>
<dbReference type="GO" id="GO:0061710">
    <property type="term" value="F:L-threonylcarbamoyladenylate synthase"/>
    <property type="evidence" value="ECO:0007669"/>
    <property type="project" value="UniProtKB-EC"/>
</dbReference>
<evidence type="ECO:0000259" key="13">
    <source>
        <dbReference type="PROSITE" id="PS51163"/>
    </source>
</evidence>
<dbReference type="InterPro" id="IPR017945">
    <property type="entry name" value="DHBP_synth_RibB-like_a/b_dom"/>
</dbReference>
<feature type="compositionally biased region" description="Acidic residues" evidence="12">
    <location>
        <begin position="217"/>
        <end position="232"/>
    </location>
</feature>
<dbReference type="NCBIfam" id="TIGR00057">
    <property type="entry name" value="L-threonylcarbamoyladenylate synthase"/>
    <property type="match status" value="1"/>
</dbReference>
<keyword evidence="5" id="KW-0808">Transferase</keyword>
<dbReference type="GO" id="GO:0008033">
    <property type="term" value="P:tRNA processing"/>
    <property type="evidence" value="ECO:0007669"/>
    <property type="project" value="UniProtKB-KW"/>
</dbReference>
<dbReference type="InterPro" id="IPR050156">
    <property type="entry name" value="TC-AMP_synthase_SUA5"/>
</dbReference>
<evidence type="ECO:0000256" key="2">
    <source>
        <dbReference type="ARBA" id="ARBA00007663"/>
    </source>
</evidence>
<dbReference type="GO" id="GO:0005524">
    <property type="term" value="F:ATP binding"/>
    <property type="evidence" value="ECO:0007669"/>
    <property type="project" value="UniProtKB-KW"/>
</dbReference>
<evidence type="ECO:0000256" key="6">
    <source>
        <dbReference type="ARBA" id="ARBA00022694"/>
    </source>
</evidence>
<reference evidence="14 15" key="1">
    <citation type="submission" date="2016-10" db="EMBL/GenBank/DDBJ databases">
        <authorList>
            <person name="de Groot N.N."/>
        </authorList>
    </citation>
    <scope>NUCLEOTIDE SEQUENCE [LARGE SCALE GENOMIC DNA]</scope>
    <source>
        <strain evidence="14 15">DSM 43067</strain>
    </source>
</reference>
<evidence type="ECO:0000313" key="14">
    <source>
        <dbReference type="EMBL" id="SFQ29677.1"/>
    </source>
</evidence>
<feature type="compositionally biased region" description="Low complexity" evidence="12">
    <location>
        <begin position="303"/>
        <end position="334"/>
    </location>
</feature>
<evidence type="ECO:0000256" key="8">
    <source>
        <dbReference type="ARBA" id="ARBA00022741"/>
    </source>
</evidence>